<dbReference type="EMBL" id="CP005990">
    <property type="protein sequence ID" value="AGY91774.1"/>
    <property type="molecule type" value="Genomic_DNA"/>
</dbReference>
<dbReference type="Pfam" id="PF16976">
    <property type="entry name" value="RcpC"/>
    <property type="match status" value="1"/>
</dbReference>
<keyword evidence="3" id="KW-1185">Reference proteome</keyword>
<dbReference type="InterPro" id="IPR013974">
    <property type="entry name" value="SAF"/>
</dbReference>
<dbReference type="SMART" id="SM00858">
    <property type="entry name" value="SAF"/>
    <property type="match status" value="1"/>
</dbReference>
<dbReference type="AlphaFoldDB" id="U5T2L6"/>
<evidence type="ECO:0000313" key="2">
    <source>
        <dbReference type="EMBL" id="AGY91774.1"/>
    </source>
</evidence>
<evidence type="ECO:0000259" key="1">
    <source>
        <dbReference type="SMART" id="SM00858"/>
    </source>
</evidence>
<dbReference type="RefSeq" id="WP_023366264.1">
    <property type="nucleotide sequence ID" value="NC_022664.1"/>
</dbReference>
<dbReference type="Pfam" id="PF08666">
    <property type="entry name" value="SAF"/>
    <property type="match status" value="1"/>
</dbReference>
<protein>
    <recommendedName>
        <fullName evidence="1">SAF domain-containing protein</fullName>
    </recommendedName>
</protein>
<dbReference type="eggNOG" id="COG3745">
    <property type="taxonomic scope" value="Bacteria"/>
</dbReference>
<dbReference type="HOGENOM" id="CLU_057068_2_0_6"/>
<dbReference type="KEGG" id="spiu:SPICUR_03935"/>
<gene>
    <name evidence="2" type="ORF">SPICUR_03935</name>
</gene>
<dbReference type="InterPro" id="IPR031571">
    <property type="entry name" value="RcpC_dom"/>
</dbReference>
<dbReference type="Proteomes" id="UP000017640">
    <property type="component" value="Chromosome"/>
</dbReference>
<dbReference type="InterPro" id="IPR017592">
    <property type="entry name" value="Pilus_assmbl_Flp-typ_CpaB"/>
</dbReference>
<organism evidence="2 3">
    <name type="scientific">Spiribacter curvatus</name>
    <dbReference type="NCBI Taxonomy" id="1335757"/>
    <lineage>
        <taxon>Bacteria</taxon>
        <taxon>Pseudomonadati</taxon>
        <taxon>Pseudomonadota</taxon>
        <taxon>Gammaproteobacteria</taxon>
        <taxon>Chromatiales</taxon>
        <taxon>Ectothiorhodospiraceae</taxon>
        <taxon>Spiribacter</taxon>
    </lineage>
</organism>
<accession>U5T2L6</accession>
<dbReference type="NCBIfam" id="TIGR03177">
    <property type="entry name" value="pilus_cpaB"/>
    <property type="match status" value="1"/>
</dbReference>
<dbReference type="OrthoDB" id="2037472at2"/>
<name>U5T2L6_9GAMM</name>
<reference evidence="2 3" key="1">
    <citation type="journal article" date="2013" name="BMC Genomics">
        <title>Genomes of "Spiribacter", a streamlined, successful halophilic bacterium.</title>
        <authorList>
            <person name="Lopez-Perez M."/>
            <person name="Ghai R."/>
            <person name="Leon M.J."/>
            <person name="Rodriguez-Olmos A."/>
            <person name="Copa-Patino J.L."/>
            <person name="Soliveri J."/>
            <person name="Sanchez-Porro C."/>
            <person name="Ventosa A."/>
            <person name="Rodriguez-Valera F."/>
        </authorList>
    </citation>
    <scope>NUCLEOTIDE SEQUENCE [LARGE SCALE GENOMIC DNA]</scope>
    <source>
        <strain evidence="2 3">UAH-SP71</strain>
    </source>
</reference>
<sequence length="262" mass="27785">MSPTKRGVLLIVGALIAGGAGIGFGDRHLQQRAEAIEAELRSDHATRSVIVARDDLPKGSQLSRETVALREMPLAFTHDSALADSAWSRIAGRTLDRPITAGRAILPAHVKGDDRARLAEQITPGDRAITIPVSGSAEIAGLLAPGDRLDLMLTYRDRSQRETVPLLADIPILATGARLGDTRIGQGPGRYDDLTLAVSPVEAARITHALAIGDIHVVLRADTDDTPVQGYRIDATALIDKSPAADSDSSRPDVELIIGGQR</sequence>
<evidence type="ECO:0000313" key="3">
    <source>
        <dbReference type="Proteomes" id="UP000017640"/>
    </source>
</evidence>
<proteinExistence type="predicted"/>
<feature type="domain" description="SAF" evidence="1">
    <location>
        <begin position="47"/>
        <end position="111"/>
    </location>
</feature>
<dbReference type="STRING" id="1335757.SPICUR_03935"/>
<dbReference type="CDD" id="cd11614">
    <property type="entry name" value="SAF_CpaB_FlgA_like"/>
    <property type="match status" value="1"/>
</dbReference>